<accession>D3AFM7</accession>
<evidence type="ECO:0000256" key="1">
    <source>
        <dbReference type="SAM" id="Phobius"/>
    </source>
</evidence>
<comment type="caution">
    <text evidence="2">The sequence shown here is derived from an EMBL/GenBank/DDBJ whole genome shotgun (WGS) entry which is preliminary data.</text>
</comment>
<gene>
    <name evidence="2" type="ORF">CLOSTHATH_02412</name>
</gene>
<reference evidence="2 3" key="1">
    <citation type="submission" date="2010-01" db="EMBL/GenBank/DDBJ databases">
        <authorList>
            <person name="Weinstock G."/>
            <person name="Sodergren E."/>
            <person name="Clifton S."/>
            <person name="Fulton L."/>
            <person name="Fulton B."/>
            <person name="Courtney L."/>
            <person name="Fronick C."/>
            <person name="Harrison M."/>
            <person name="Strong C."/>
            <person name="Farmer C."/>
            <person name="Delahaunty K."/>
            <person name="Markovic C."/>
            <person name="Hall O."/>
            <person name="Minx P."/>
            <person name="Tomlinson C."/>
            <person name="Mitreva M."/>
            <person name="Nelson J."/>
            <person name="Hou S."/>
            <person name="Wollam A."/>
            <person name="Pepin K.H."/>
            <person name="Johnson M."/>
            <person name="Bhonagiri V."/>
            <person name="Nash W.E."/>
            <person name="Warren W."/>
            <person name="Chinwalla A."/>
            <person name="Mardis E.R."/>
            <person name="Wilson R.K."/>
        </authorList>
    </citation>
    <scope>NUCLEOTIDE SEQUENCE [LARGE SCALE GENOMIC DNA]</scope>
    <source>
        <strain evidence="2 3">DSM 13479</strain>
    </source>
</reference>
<feature type="transmembrane region" description="Helical" evidence="1">
    <location>
        <begin position="6"/>
        <end position="24"/>
    </location>
</feature>
<dbReference type="Proteomes" id="UP000004968">
    <property type="component" value="Unassembled WGS sequence"/>
</dbReference>
<sequence>MSRMALFWLRAFGYTAPLALYLLHKYLIVNVQVRYALTYRRWEKEKYRV</sequence>
<dbReference type="AlphaFoldDB" id="D3AFM7"/>
<organism evidence="2 3">
    <name type="scientific">Hungatella hathewayi DSM 13479</name>
    <dbReference type="NCBI Taxonomy" id="566550"/>
    <lineage>
        <taxon>Bacteria</taxon>
        <taxon>Bacillati</taxon>
        <taxon>Bacillota</taxon>
        <taxon>Clostridia</taxon>
        <taxon>Lachnospirales</taxon>
        <taxon>Lachnospiraceae</taxon>
        <taxon>Hungatella</taxon>
    </lineage>
</organism>
<evidence type="ECO:0000313" key="3">
    <source>
        <dbReference type="Proteomes" id="UP000004968"/>
    </source>
</evidence>
<evidence type="ECO:0000313" key="2">
    <source>
        <dbReference type="EMBL" id="EFC99403.1"/>
    </source>
</evidence>
<keyword evidence="1" id="KW-1133">Transmembrane helix</keyword>
<proteinExistence type="predicted"/>
<keyword evidence="1" id="KW-0472">Membrane</keyword>
<dbReference type="HOGENOM" id="CLU_3136540_0_0_9"/>
<protein>
    <submittedName>
        <fullName evidence="2">Uncharacterized protein</fullName>
    </submittedName>
</protein>
<keyword evidence="1" id="KW-0812">Transmembrane</keyword>
<name>D3AFM7_9FIRM</name>
<dbReference type="EMBL" id="ACIO01000184">
    <property type="protein sequence ID" value="EFC99403.1"/>
    <property type="molecule type" value="Genomic_DNA"/>
</dbReference>